<dbReference type="RefSeq" id="WP_191837900.1">
    <property type="nucleotide sequence ID" value="NZ_BAAALB010000030.1"/>
</dbReference>
<dbReference type="Pfam" id="PF05331">
    <property type="entry name" value="DUF742"/>
    <property type="match status" value="1"/>
</dbReference>
<evidence type="ECO:0000313" key="2">
    <source>
        <dbReference type="Proteomes" id="UP000619293"/>
    </source>
</evidence>
<name>A0A8J3NV72_9ACTN</name>
<evidence type="ECO:0008006" key="3">
    <source>
        <dbReference type="Google" id="ProtNLM"/>
    </source>
</evidence>
<dbReference type="InterPro" id="IPR007995">
    <property type="entry name" value="DUF742"/>
</dbReference>
<proteinExistence type="predicted"/>
<sequence>MPFPEPTDDDTWVDEEAGPVVRPYALTSGRTRPAKGTFDLVSLVAATQPITALSPGRSPEQLAIVRMSQQRLSVAEIAAHLDLSINIVRVLLGDLLQAELITVHHAQPIDDLPYNDAIYEAMLDGLRAL</sequence>
<comment type="caution">
    <text evidence="1">The sequence shown here is derived from an EMBL/GenBank/DDBJ whole genome shotgun (WGS) entry which is preliminary data.</text>
</comment>
<protein>
    <recommendedName>
        <fullName evidence="3">DUF742 domain-containing protein</fullName>
    </recommendedName>
</protein>
<accession>A0A8J3NV72</accession>
<dbReference type="EMBL" id="BONG01000068">
    <property type="protein sequence ID" value="GIF93626.1"/>
    <property type="molecule type" value="Genomic_DNA"/>
</dbReference>
<dbReference type="Proteomes" id="UP000619293">
    <property type="component" value="Unassembled WGS sequence"/>
</dbReference>
<evidence type="ECO:0000313" key="1">
    <source>
        <dbReference type="EMBL" id="GIF93626.1"/>
    </source>
</evidence>
<dbReference type="PANTHER" id="PTHR36221">
    <property type="entry name" value="DUF742 DOMAIN-CONTAINING PROTEIN"/>
    <property type="match status" value="1"/>
</dbReference>
<reference evidence="1 2" key="1">
    <citation type="submission" date="2021-01" db="EMBL/GenBank/DDBJ databases">
        <title>Whole genome shotgun sequence of Catellatospora chokoriensis NBRC 107358.</title>
        <authorList>
            <person name="Komaki H."/>
            <person name="Tamura T."/>
        </authorList>
    </citation>
    <scope>NUCLEOTIDE SEQUENCE [LARGE SCALE GENOMIC DNA]</scope>
    <source>
        <strain evidence="1 2">NBRC 107358</strain>
    </source>
</reference>
<organism evidence="1 2">
    <name type="scientific">Catellatospora chokoriensis</name>
    <dbReference type="NCBI Taxonomy" id="310353"/>
    <lineage>
        <taxon>Bacteria</taxon>
        <taxon>Bacillati</taxon>
        <taxon>Actinomycetota</taxon>
        <taxon>Actinomycetes</taxon>
        <taxon>Micromonosporales</taxon>
        <taxon>Micromonosporaceae</taxon>
        <taxon>Catellatospora</taxon>
    </lineage>
</organism>
<dbReference type="PANTHER" id="PTHR36221:SF1">
    <property type="entry name" value="DUF742 DOMAIN-CONTAINING PROTEIN"/>
    <property type="match status" value="1"/>
</dbReference>
<dbReference type="AlphaFoldDB" id="A0A8J3NV72"/>
<gene>
    <name evidence="1" type="ORF">Cch02nite_70700</name>
</gene>
<keyword evidence="2" id="KW-1185">Reference proteome</keyword>